<comment type="caution">
    <text evidence="1">The sequence shown here is derived from an EMBL/GenBank/DDBJ whole genome shotgun (WGS) entry which is preliminary data.</text>
</comment>
<evidence type="ECO:0000313" key="2">
    <source>
        <dbReference type="Proteomes" id="UP001230915"/>
    </source>
</evidence>
<dbReference type="PROSITE" id="PS51257">
    <property type="entry name" value="PROKAR_LIPOPROTEIN"/>
    <property type="match status" value="1"/>
</dbReference>
<dbReference type="Gene3D" id="2.60.120.380">
    <property type="match status" value="1"/>
</dbReference>
<accession>A0ABU0ZWY4</accession>
<protein>
    <submittedName>
        <fullName evidence="1">Uncharacterized protein</fullName>
    </submittedName>
</protein>
<gene>
    <name evidence="1" type="ORF">RBU60_00190</name>
</gene>
<dbReference type="EMBL" id="JAVHUL010000001">
    <property type="protein sequence ID" value="MDQ7915982.1"/>
    <property type="molecule type" value="Genomic_DNA"/>
</dbReference>
<keyword evidence="2" id="KW-1185">Reference proteome</keyword>
<reference evidence="1 2" key="1">
    <citation type="submission" date="2023-08" db="EMBL/GenBank/DDBJ databases">
        <title>Mesonia sp. MT50, isolated from deep-sea sediment of the Mariana Trench.</title>
        <authorList>
            <person name="Fu H."/>
        </authorList>
    </citation>
    <scope>NUCLEOTIDE SEQUENCE [LARGE SCALE GENOMIC DNA]</scope>
    <source>
        <strain evidence="1 2">MT50</strain>
    </source>
</reference>
<dbReference type="RefSeq" id="WP_308862591.1">
    <property type="nucleotide sequence ID" value="NZ_JAVHUL010000001.1"/>
</dbReference>
<organism evidence="1 2">
    <name type="scientific">Mesonia profundi</name>
    <dbReference type="NCBI Taxonomy" id="3070998"/>
    <lineage>
        <taxon>Bacteria</taxon>
        <taxon>Pseudomonadati</taxon>
        <taxon>Bacteroidota</taxon>
        <taxon>Flavobacteriia</taxon>
        <taxon>Flavobacteriales</taxon>
        <taxon>Flavobacteriaceae</taxon>
        <taxon>Mesonia</taxon>
    </lineage>
</organism>
<sequence length="283" mass="31066">MKNTYKSILVLFVGILLFSCDSRKDEDAEPIGSTEFLPEATVTADVSEGQIEQGSMITYVIELDKPFAYPTQFKATLAEGSSEGIRVGQDVVLGTTKIAAYTTSTEITVSFPDDGFPQETLTAKIIIEPTNATNAANLENDLSTKVYTYELLNVNSNEGLTVGMNWNEDQATDIDVVAYDSEGSEHSFVATGDVPEVEVLILNTDADGTYYVGIDPYELIEEQFEFNFGLHKPNGETVSFEGVFDNENLEQYTADVSPSLETDTYRLLKIVKTGSDYTISQLP</sequence>
<proteinExistence type="predicted"/>
<dbReference type="Proteomes" id="UP001230915">
    <property type="component" value="Unassembled WGS sequence"/>
</dbReference>
<evidence type="ECO:0000313" key="1">
    <source>
        <dbReference type="EMBL" id="MDQ7915982.1"/>
    </source>
</evidence>
<name>A0ABU0ZWY4_9FLAO</name>